<evidence type="ECO:0000313" key="7">
    <source>
        <dbReference type="Proteomes" id="UP001057291"/>
    </source>
</evidence>
<gene>
    <name evidence="6" type="ORF">DNHGIG_20660</name>
</gene>
<dbReference type="InterPro" id="IPR011330">
    <property type="entry name" value="Glyco_hydro/deAcase_b/a-brl"/>
</dbReference>
<dbReference type="EMBL" id="BOQE01000001">
    <property type="protein sequence ID" value="GIM46517.1"/>
    <property type="molecule type" value="Genomic_DNA"/>
</dbReference>
<dbReference type="PANTHER" id="PTHR10587">
    <property type="entry name" value="GLYCOSYL TRANSFERASE-RELATED"/>
    <property type="match status" value="1"/>
</dbReference>
<name>A0AAV4LFB3_9BACL</name>
<feature type="compositionally biased region" description="Polar residues" evidence="3">
    <location>
        <begin position="28"/>
        <end position="42"/>
    </location>
</feature>
<organism evidence="6 7">
    <name type="scientific">Collibacillus ludicampi</name>
    <dbReference type="NCBI Taxonomy" id="2771369"/>
    <lineage>
        <taxon>Bacteria</taxon>
        <taxon>Bacillati</taxon>
        <taxon>Bacillota</taxon>
        <taxon>Bacilli</taxon>
        <taxon>Bacillales</taxon>
        <taxon>Alicyclobacillaceae</taxon>
        <taxon>Collibacillus</taxon>
    </lineage>
</organism>
<evidence type="ECO:0000256" key="4">
    <source>
        <dbReference type="SAM" id="SignalP"/>
    </source>
</evidence>
<dbReference type="SUPFAM" id="SSF88713">
    <property type="entry name" value="Glycoside hydrolase/deacetylase"/>
    <property type="match status" value="1"/>
</dbReference>
<evidence type="ECO:0000256" key="1">
    <source>
        <dbReference type="ARBA" id="ARBA00022723"/>
    </source>
</evidence>
<sequence>MIKHFRIVIALTLASFLFAGCTTTETPKISNLNKPQQKTASTPDLADGPESQNRTILPIHKALEGSNLSGILFYKGPANVKKAALTFDDGPDIRFTPQILEILKRHGVKATFFIIGTRAQAHPEMVRRIAQEGHVIGNHTWTHPNLRKLSPGQVRAEIDKTNQELFKILGYYPDLFRPPYGSTTPSEVREIGSMGYKVIDWSVDTRDWAGTPTTQIMNYVRSEISPGGIILEHCAGGRGENLNNTINALPQIISLLKAQGFTLVTVPELLNIPATM</sequence>
<dbReference type="CDD" id="cd10917">
    <property type="entry name" value="CE4_NodB_like_6s_7s"/>
    <property type="match status" value="1"/>
</dbReference>
<keyword evidence="4" id="KW-0732">Signal</keyword>
<dbReference type="PROSITE" id="PS51677">
    <property type="entry name" value="NODB"/>
    <property type="match status" value="1"/>
</dbReference>
<dbReference type="InterPro" id="IPR050248">
    <property type="entry name" value="Polysacc_deacetylase_ArnD"/>
</dbReference>
<dbReference type="PANTHER" id="PTHR10587:SF133">
    <property type="entry name" value="CHITIN DEACETYLASE 1-RELATED"/>
    <property type="match status" value="1"/>
</dbReference>
<dbReference type="GO" id="GO:0046872">
    <property type="term" value="F:metal ion binding"/>
    <property type="evidence" value="ECO:0007669"/>
    <property type="project" value="UniProtKB-KW"/>
</dbReference>
<comment type="caution">
    <text evidence="6">The sequence shown here is derived from an EMBL/GenBank/DDBJ whole genome shotgun (WGS) entry which is preliminary data.</text>
</comment>
<protein>
    <recommendedName>
        <fullName evidence="5">NodB homology domain-containing protein</fullName>
    </recommendedName>
</protein>
<dbReference type="RefSeq" id="WP_282199607.1">
    <property type="nucleotide sequence ID" value="NZ_BOQE01000001.1"/>
</dbReference>
<evidence type="ECO:0000259" key="5">
    <source>
        <dbReference type="PROSITE" id="PS51677"/>
    </source>
</evidence>
<keyword evidence="7" id="KW-1185">Reference proteome</keyword>
<dbReference type="GO" id="GO:0016020">
    <property type="term" value="C:membrane"/>
    <property type="evidence" value="ECO:0007669"/>
    <property type="project" value="TreeGrafter"/>
</dbReference>
<evidence type="ECO:0000256" key="2">
    <source>
        <dbReference type="ARBA" id="ARBA00022801"/>
    </source>
</evidence>
<keyword evidence="1" id="KW-0479">Metal-binding</keyword>
<dbReference type="GO" id="GO:0005975">
    <property type="term" value="P:carbohydrate metabolic process"/>
    <property type="evidence" value="ECO:0007669"/>
    <property type="project" value="InterPro"/>
</dbReference>
<dbReference type="Gene3D" id="3.20.20.370">
    <property type="entry name" value="Glycoside hydrolase/deacetylase"/>
    <property type="match status" value="1"/>
</dbReference>
<dbReference type="Proteomes" id="UP001057291">
    <property type="component" value="Unassembled WGS sequence"/>
</dbReference>
<feature type="signal peptide" evidence="4">
    <location>
        <begin position="1"/>
        <end position="19"/>
    </location>
</feature>
<keyword evidence="2" id="KW-0378">Hydrolase</keyword>
<dbReference type="GO" id="GO:0016810">
    <property type="term" value="F:hydrolase activity, acting on carbon-nitrogen (but not peptide) bonds"/>
    <property type="evidence" value="ECO:0007669"/>
    <property type="project" value="InterPro"/>
</dbReference>
<proteinExistence type="predicted"/>
<dbReference type="Pfam" id="PF01522">
    <property type="entry name" value="Polysacc_deac_1"/>
    <property type="match status" value="1"/>
</dbReference>
<dbReference type="AlphaFoldDB" id="A0AAV4LFB3"/>
<feature type="chain" id="PRO_5043371695" description="NodB homology domain-containing protein" evidence="4">
    <location>
        <begin position="20"/>
        <end position="276"/>
    </location>
</feature>
<evidence type="ECO:0000256" key="3">
    <source>
        <dbReference type="SAM" id="MobiDB-lite"/>
    </source>
</evidence>
<feature type="domain" description="NodB homology" evidence="5">
    <location>
        <begin position="81"/>
        <end position="264"/>
    </location>
</feature>
<accession>A0AAV4LFB3</accession>
<dbReference type="InterPro" id="IPR002509">
    <property type="entry name" value="NODB_dom"/>
</dbReference>
<feature type="region of interest" description="Disordered" evidence="3">
    <location>
        <begin position="28"/>
        <end position="51"/>
    </location>
</feature>
<reference evidence="6" key="1">
    <citation type="journal article" date="2023" name="Int. J. Syst. Evol. Microbiol.">
        <title>Collibacillus ludicampi gen. nov., sp. nov., a new soil bacterium of the family Alicyclobacillaceae.</title>
        <authorList>
            <person name="Jojima T."/>
            <person name="Ioku Y."/>
            <person name="Fukuta Y."/>
            <person name="Shirasaka N."/>
            <person name="Matsumura Y."/>
            <person name="Mori M."/>
        </authorList>
    </citation>
    <scope>NUCLEOTIDE SEQUENCE</scope>
    <source>
        <strain evidence="6">TP075</strain>
    </source>
</reference>
<evidence type="ECO:0000313" key="6">
    <source>
        <dbReference type="EMBL" id="GIM46517.1"/>
    </source>
</evidence>
<dbReference type="PROSITE" id="PS51257">
    <property type="entry name" value="PROKAR_LIPOPROTEIN"/>
    <property type="match status" value="1"/>
</dbReference>